<accession>A0A5C0UJ22</accession>
<evidence type="ECO:0000256" key="6">
    <source>
        <dbReference type="SAM" id="MobiDB-lite"/>
    </source>
</evidence>
<name>A0A5C0UJ22_9RICK</name>
<dbReference type="InterPro" id="IPR051906">
    <property type="entry name" value="TolC-like"/>
</dbReference>
<evidence type="ECO:0000256" key="3">
    <source>
        <dbReference type="ARBA" id="ARBA00022692"/>
    </source>
</evidence>
<keyword evidence="3" id="KW-0812">Transmembrane</keyword>
<keyword evidence="8" id="KW-1185">Reference proteome</keyword>
<proteinExistence type="predicted"/>
<evidence type="ECO:0000313" key="8">
    <source>
        <dbReference type="Proteomes" id="UP000323844"/>
    </source>
</evidence>
<dbReference type="GO" id="GO:1990281">
    <property type="term" value="C:efflux pump complex"/>
    <property type="evidence" value="ECO:0007669"/>
    <property type="project" value="TreeGrafter"/>
</dbReference>
<gene>
    <name evidence="7" type="ORF">FZC37_01515</name>
</gene>
<keyword evidence="2" id="KW-1134">Transmembrane beta strand</keyword>
<evidence type="ECO:0000256" key="2">
    <source>
        <dbReference type="ARBA" id="ARBA00022452"/>
    </source>
</evidence>
<dbReference type="PANTHER" id="PTHR30026">
    <property type="entry name" value="OUTER MEMBRANE PROTEIN TOLC"/>
    <property type="match status" value="1"/>
</dbReference>
<dbReference type="AlphaFoldDB" id="A0A5C0UJ22"/>
<evidence type="ECO:0000256" key="5">
    <source>
        <dbReference type="ARBA" id="ARBA00023237"/>
    </source>
</evidence>
<keyword evidence="5" id="KW-0998">Cell outer membrane</keyword>
<dbReference type="SUPFAM" id="SSF56954">
    <property type="entry name" value="Outer membrane efflux proteins (OEP)"/>
    <property type="match status" value="1"/>
</dbReference>
<reference evidence="7 8" key="1">
    <citation type="submission" date="2019-08" db="EMBL/GenBank/DDBJ databases">
        <title>Highly reduced genomes of protist endosymbionts show evolutionary convergence.</title>
        <authorList>
            <person name="George E."/>
            <person name="Husnik F."/>
            <person name="Tashyreva D."/>
            <person name="Prokopchuk G."/>
            <person name="Horak A."/>
            <person name="Kwong W.K."/>
            <person name="Lukes J."/>
            <person name="Keeling P.J."/>
        </authorList>
    </citation>
    <scope>NUCLEOTIDE SEQUENCE [LARGE SCALE GENOMIC DNA]</scope>
    <source>
        <strain evidence="7">1621</strain>
    </source>
</reference>
<dbReference type="PANTHER" id="PTHR30026:SF20">
    <property type="entry name" value="OUTER MEMBRANE PROTEIN TOLC"/>
    <property type="match status" value="1"/>
</dbReference>
<dbReference type="GO" id="GO:0015288">
    <property type="term" value="F:porin activity"/>
    <property type="evidence" value="ECO:0007669"/>
    <property type="project" value="TreeGrafter"/>
</dbReference>
<sequence>MYKSNSSVYVIPLNIAKAICCLFALMSFGLSDAYSLQEAMKEALKNNIQLKILHLDKKESDTSCAKAFTKFLPDIRIEKKWNKKESNEDIVSAITDLQRNQHAIWNNIRSFKTSLPGLQRSKDLENAPASENSVLSVRQNIFSGGADVLNLMSKDLEKKSVIYSLMDKSDDVLLDGINTYLNLCYARELNSLALKKYNIAVQLLKFTQKRFELGNETRTNLAYAQVNLLKAESEKEKILSDLQAYEMSFENFFGISAKCKLEIPTFNKLEEESLNTVIEVVMRENNLIRSSNTKIKALKASNVSNIAHLFPSIDLLTSFFKDTDKKTKWKKDWVVSVNIPIFTSGGYQLLEAREARRATKRANLENALQKQNVTQSAAVTWQEYMSSKYLLSADLKAVEASQLMLQSTLQELSLGKISLIEAYKAEQQLQESKLEHMKSEMSHLKSRYKLMKICGRLTECIEGVTQKFETPSKQNSFNKKRPHSAKRARKHKAILDKQCAR</sequence>
<comment type="subcellular location">
    <subcellularLocation>
        <location evidence="1">Cell outer membrane</location>
    </subcellularLocation>
</comment>
<feature type="compositionally biased region" description="Basic residues" evidence="6">
    <location>
        <begin position="478"/>
        <end position="492"/>
    </location>
</feature>
<dbReference type="GO" id="GO:0009279">
    <property type="term" value="C:cell outer membrane"/>
    <property type="evidence" value="ECO:0007669"/>
    <property type="project" value="UniProtKB-SubCell"/>
</dbReference>
<evidence type="ECO:0000313" key="7">
    <source>
        <dbReference type="EMBL" id="QEK39611.1"/>
    </source>
</evidence>
<evidence type="ECO:0000256" key="4">
    <source>
        <dbReference type="ARBA" id="ARBA00023136"/>
    </source>
</evidence>
<feature type="region of interest" description="Disordered" evidence="6">
    <location>
        <begin position="471"/>
        <end position="501"/>
    </location>
</feature>
<dbReference type="GO" id="GO:0015562">
    <property type="term" value="F:efflux transmembrane transporter activity"/>
    <property type="evidence" value="ECO:0007669"/>
    <property type="project" value="InterPro"/>
</dbReference>
<organism evidence="7 8">
    <name type="scientific">Candidatus Sneabacter namystus</name>
    <dbReference type="NCBI Taxonomy" id="2601646"/>
    <lineage>
        <taxon>Bacteria</taxon>
        <taxon>Pseudomonadati</taxon>
        <taxon>Pseudomonadota</taxon>
        <taxon>Alphaproteobacteria</taxon>
        <taxon>Rickettsiales</taxon>
        <taxon>Rickettsiaceae</taxon>
        <taxon>Rickettsieae</taxon>
        <taxon>Candidatus Sneabacter</taxon>
    </lineage>
</organism>
<dbReference type="OrthoDB" id="9789368at2"/>
<dbReference type="EMBL" id="CP043312">
    <property type="protein sequence ID" value="QEK39611.1"/>
    <property type="molecule type" value="Genomic_DNA"/>
</dbReference>
<dbReference type="KEGG" id="snay:FZC37_01515"/>
<evidence type="ECO:0000256" key="1">
    <source>
        <dbReference type="ARBA" id="ARBA00004442"/>
    </source>
</evidence>
<keyword evidence="4" id="KW-0472">Membrane</keyword>
<dbReference type="Proteomes" id="UP000323844">
    <property type="component" value="Chromosome"/>
</dbReference>
<protein>
    <submittedName>
        <fullName evidence="7">TolC family protein</fullName>
    </submittedName>
</protein>
<dbReference type="Gene3D" id="1.20.1600.10">
    <property type="entry name" value="Outer membrane efflux proteins (OEP)"/>
    <property type="match status" value="1"/>
</dbReference>